<evidence type="ECO:0000256" key="4">
    <source>
        <dbReference type="ARBA" id="ARBA00012388"/>
    </source>
</evidence>
<dbReference type="EMBL" id="DS985252">
    <property type="protein sequence ID" value="EDV21644.1"/>
    <property type="molecule type" value="Genomic_DNA"/>
</dbReference>
<dbReference type="OMA" id="EWKWPQP"/>
<comment type="catalytic activity">
    <reaction evidence="12">
        <text>RNA(n) + ATP = RNA(n)-3'-adenine ribonucleotide + diphosphate</text>
        <dbReference type="Rhea" id="RHEA:11332"/>
        <dbReference type="Rhea" id="RHEA-COMP:14527"/>
        <dbReference type="Rhea" id="RHEA-COMP:17347"/>
        <dbReference type="ChEBI" id="CHEBI:30616"/>
        <dbReference type="ChEBI" id="CHEBI:33019"/>
        <dbReference type="ChEBI" id="CHEBI:140395"/>
        <dbReference type="ChEBI" id="CHEBI:173115"/>
        <dbReference type="EC" id="2.7.7.19"/>
    </reaction>
</comment>
<evidence type="ECO:0000259" key="17">
    <source>
        <dbReference type="Pfam" id="PF20750"/>
    </source>
</evidence>
<feature type="binding site" evidence="14">
    <location>
        <position position="133"/>
    </location>
    <ligand>
        <name>Mg(2+)</name>
        <dbReference type="ChEBI" id="CHEBI:18420"/>
        <label>2</label>
        <note>catalytic</note>
    </ligand>
</feature>
<dbReference type="SUPFAM" id="SSF55003">
    <property type="entry name" value="PAP/Archaeal CCA-adding enzyme, C-terminal domain"/>
    <property type="match status" value="1"/>
</dbReference>
<sequence>DIKLTDALIQAIIPFDVIESNDEMQHRMNVLAKVNQLVKQWIVDVSLSKNMPLSIANSVGGNVFTFGSYRLGVHTKGADIDALCVAPRHVDRTSFFASFVDLLKSQTEVTQITVVEDAFVPVIKMVFDGIEMDMLFARLGLQNIPENLDLLDLELLRNLDMKCVRSLNGCRVTDAILSLVPNADSFRTALRFIKLWAKRRGIYSNALGYLGGVSWAMLVARTCQLYPNAVAATIVQKFFLVFNQWNWQQPVLLTRMVESDLNLNGWTPSNFSDRSQLMQIITPVYPHQNSTFNVSKSTKTILLEEIERGLKICNEIFLRNAKWTDAFEPADFFGRYKHYIVLTAKATSEDNYKEWIGLVESKLRKLVLTLERNEYFDIVHINPKSYPGDPQRYAFWFKLLHCIFD</sequence>
<keyword evidence="11" id="KW-0539">Nucleus</keyword>
<organism evidence="18 19">
    <name type="scientific">Trichoplax adhaerens</name>
    <name type="common">Trichoplax reptans</name>
    <dbReference type="NCBI Taxonomy" id="10228"/>
    <lineage>
        <taxon>Eukaryota</taxon>
        <taxon>Metazoa</taxon>
        <taxon>Placozoa</taxon>
        <taxon>Uniplacotomia</taxon>
        <taxon>Trichoplacea</taxon>
        <taxon>Trichoplacidae</taxon>
        <taxon>Trichoplax</taxon>
    </lineage>
</organism>
<comment type="subcellular location">
    <subcellularLocation>
        <location evidence="2">Nucleus</location>
    </subcellularLocation>
</comment>
<feature type="binding site" evidence="14">
    <location>
        <position position="79"/>
    </location>
    <ligand>
        <name>Mg(2+)</name>
        <dbReference type="ChEBI" id="CHEBI:18420"/>
        <label>2</label>
        <note>catalytic</note>
    </ligand>
</feature>
<dbReference type="Gene3D" id="1.10.1410.10">
    <property type="match status" value="1"/>
</dbReference>
<proteinExistence type="inferred from homology"/>
<evidence type="ECO:0000256" key="6">
    <source>
        <dbReference type="ARBA" id="ARBA00022679"/>
    </source>
</evidence>
<reference evidence="18 19" key="1">
    <citation type="journal article" date="2008" name="Nature">
        <title>The Trichoplax genome and the nature of placozoans.</title>
        <authorList>
            <person name="Srivastava M."/>
            <person name="Begovic E."/>
            <person name="Chapman J."/>
            <person name="Putnam N.H."/>
            <person name="Hellsten U."/>
            <person name="Kawashima T."/>
            <person name="Kuo A."/>
            <person name="Mitros T."/>
            <person name="Salamov A."/>
            <person name="Carpenter M.L."/>
            <person name="Signorovitch A.Y."/>
            <person name="Moreno M.A."/>
            <person name="Kamm K."/>
            <person name="Grimwood J."/>
            <person name="Schmutz J."/>
            <person name="Shapiro H."/>
            <person name="Grigoriev I.V."/>
            <person name="Buss L.W."/>
            <person name="Schierwater B."/>
            <person name="Dellaporta S.L."/>
            <person name="Rokhsar D.S."/>
        </authorList>
    </citation>
    <scope>NUCLEOTIDE SEQUENCE [LARGE SCALE GENOMIC DNA]</scope>
    <source>
        <strain evidence="18 19">Grell-BS-1999</strain>
    </source>
</reference>
<dbReference type="PhylomeDB" id="B3S6L9"/>
<dbReference type="PANTHER" id="PTHR10682:SF10">
    <property type="entry name" value="POLYNUCLEOTIDE ADENYLYLTRANSFERASE"/>
    <property type="match status" value="1"/>
</dbReference>
<evidence type="ECO:0000259" key="16">
    <source>
        <dbReference type="Pfam" id="PF04928"/>
    </source>
</evidence>
<keyword evidence="5" id="KW-0507">mRNA processing</keyword>
<evidence type="ECO:0000256" key="13">
    <source>
        <dbReference type="PIRSR" id="PIRSR018425-1"/>
    </source>
</evidence>
<dbReference type="OrthoDB" id="412748at2759"/>
<dbReference type="SUPFAM" id="SSF81631">
    <property type="entry name" value="PAP/OAS1 substrate-binding domain"/>
    <property type="match status" value="1"/>
</dbReference>
<dbReference type="PIRSF" id="PIRSF018425">
    <property type="entry name" value="PolyA_polymerase"/>
    <property type="match status" value="1"/>
</dbReference>
<dbReference type="GO" id="GO:0006397">
    <property type="term" value="P:mRNA processing"/>
    <property type="evidence" value="ECO:0007669"/>
    <property type="project" value="UniProtKB-KW"/>
</dbReference>
<dbReference type="Pfam" id="PF04928">
    <property type="entry name" value="PAP_central"/>
    <property type="match status" value="1"/>
</dbReference>
<keyword evidence="9 13" id="KW-0067">ATP-binding</keyword>
<dbReference type="InterPro" id="IPR043519">
    <property type="entry name" value="NT_sf"/>
</dbReference>
<evidence type="ECO:0000256" key="14">
    <source>
        <dbReference type="PIRSR" id="PIRSR018425-2"/>
    </source>
</evidence>
<feature type="domain" description="Poly(A) polymerase RNA-binding" evidence="15">
    <location>
        <begin position="331"/>
        <end position="387"/>
    </location>
</feature>
<feature type="binding site" evidence="13">
    <location>
        <begin position="212"/>
        <end position="213"/>
    </location>
    <ligand>
        <name>ATP</name>
        <dbReference type="ChEBI" id="CHEBI:30616"/>
    </ligand>
</feature>
<dbReference type="GO" id="GO:0005634">
    <property type="term" value="C:nucleus"/>
    <property type="evidence" value="ECO:0000318"/>
    <property type="project" value="GO_Central"/>
</dbReference>
<evidence type="ECO:0000256" key="2">
    <source>
        <dbReference type="ARBA" id="ARBA00004123"/>
    </source>
</evidence>
<dbReference type="STRING" id="10228.B3S6L9"/>
<keyword evidence="8 13" id="KW-0547">Nucleotide-binding</keyword>
<evidence type="ECO:0000256" key="9">
    <source>
        <dbReference type="ARBA" id="ARBA00022840"/>
    </source>
</evidence>
<feature type="binding site" evidence="13">
    <location>
        <begin position="79"/>
        <end position="81"/>
    </location>
    <ligand>
        <name>ATP</name>
        <dbReference type="ChEBI" id="CHEBI:30616"/>
    </ligand>
</feature>
<evidence type="ECO:0000256" key="12">
    <source>
        <dbReference type="ARBA" id="ARBA00048830"/>
    </source>
</evidence>
<comment type="cofactor">
    <cofactor evidence="1">
        <name>Mn(2+)</name>
        <dbReference type="ChEBI" id="CHEBI:29035"/>
    </cofactor>
</comment>
<evidence type="ECO:0000256" key="5">
    <source>
        <dbReference type="ARBA" id="ARBA00022664"/>
    </source>
</evidence>
<evidence type="ECO:0000256" key="11">
    <source>
        <dbReference type="ARBA" id="ARBA00023242"/>
    </source>
</evidence>
<dbReference type="eggNOG" id="KOG2245">
    <property type="taxonomic scope" value="Eukaryota"/>
</dbReference>
<dbReference type="RefSeq" id="XP_002115792.1">
    <property type="nucleotide sequence ID" value="XM_002115756.1"/>
</dbReference>
<dbReference type="GO" id="GO:0046872">
    <property type="term" value="F:metal ion binding"/>
    <property type="evidence" value="ECO:0007669"/>
    <property type="project" value="UniProtKB-KW"/>
</dbReference>
<dbReference type="GO" id="GO:1990817">
    <property type="term" value="F:poly(A) RNA polymerase activity"/>
    <property type="evidence" value="ECO:0000318"/>
    <property type="project" value="GO_Central"/>
</dbReference>
<dbReference type="InParanoid" id="B3S6L9"/>
<evidence type="ECO:0000256" key="8">
    <source>
        <dbReference type="ARBA" id="ARBA00022741"/>
    </source>
</evidence>
<dbReference type="GO" id="GO:0005524">
    <property type="term" value="F:ATP binding"/>
    <property type="evidence" value="ECO:0007669"/>
    <property type="project" value="UniProtKB-KW"/>
</dbReference>
<comment type="cofactor">
    <cofactor evidence="14">
        <name>Mg(2+)</name>
        <dbReference type="ChEBI" id="CHEBI:18420"/>
    </cofactor>
    <text evidence="14">Binds 2 magnesium ions. Also active with manganese.</text>
</comment>
<evidence type="ECO:0000259" key="15">
    <source>
        <dbReference type="Pfam" id="PF04926"/>
    </source>
</evidence>
<dbReference type="FunFam" id="1.10.1410.10:FF:000001">
    <property type="entry name" value="Putative poly(A) polymerase gamma"/>
    <property type="match status" value="1"/>
</dbReference>
<dbReference type="KEGG" id="tad:TRIADDRAFT_30173"/>
<feature type="binding site" evidence="13">
    <location>
        <position position="75"/>
    </location>
    <ligand>
        <name>ATP</name>
        <dbReference type="ChEBI" id="CHEBI:30616"/>
    </ligand>
</feature>
<dbReference type="InterPro" id="IPR014492">
    <property type="entry name" value="PolyA_polymerase"/>
</dbReference>
<dbReference type="Pfam" id="PF04926">
    <property type="entry name" value="PAP_RNA-bind"/>
    <property type="match status" value="1"/>
</dbReference>
<evidence type="ECO:0000256" key="10">
    <source>
        <dbReference type="ARBA" id="ARBA00022842"/>
    </source>
</evidence>
<feature type="binding site" evidence="13">
    <location>
        <begin position="66"/>
        <end position="68"/>
    </location>
    <ligand>
        <name>ATP</name>
        <dbReference type="ChEBI" id="CHEBI:30616"/>
    </ligand>
</feature>
<dbReference type="Proteomes" id="UP000009022">
    <property type="component" value="Unassembled WGS sequence"/>
</dbReference>
<protein>
    <recommendedName>
        <fullName evidence="4">polynucleotide adenylyltransferase</fullName>
        <ecNumber evidence="4">2.7.7.19</ecNumber>
    </recommendedName>
</protein>
<keyword evidence="10 14" id="KW-0460">Magnesium</keyword>
<dbReference type="GO" id="GO:0003723">
    <property type="term" value="F:RNA binding"/>
    <property type="evidence" value="ECO:0007669"/>
    <property type="project" value="InterPro"/>
</dbReference>
<dbReference type="EC" id="2.7.7.19" evidence="4"/>
<evidence type="ECO:0000313" key="19">
    <source>
        <dbReference type="Proteomes" id="UP000009022"/>
    </source>
</evidence>
<feature type="binding site" evidence="13">
    <location>
        <position position="203"/>
    </location>
    <ligand>
        <name>ATP</name>
        <dbReference type="ChEBI" id="CHEBI:30616"/>
    </ligand>
</feature>
<dbReference type="Gene3D" id="3.30.70.590">
    <property type="entry name" value="Poly(A) polymerase predicted RNA binding domain"/>
    <property type="match status" value="1"/>
</dbReference>
<name>B3S6L9_TRIAD</name>
<keyword evidence="6" id="KW-0808">Transferase</keyword>
<dbReference type="GeneID" id="6757143"/>
<evidence type="ECO:0000256" key="1">
    <source>
        <dbReference type="ARBA" id="ARBA00001936"/>
    </source>
</evidence>
<gene>
    <name evidence="18" type="ORF">TRIADDRAFT_30173</name>
</gene>
<dbReference type="PANTHER" id="PTHR10682">
    <property type="entry name" value="POLY A POLYMERASE"/>
    <property type="match status" value="1"/>
</dbReference>
<comment type="similarity">
    <text evidence="3">Belongs to the poly(A) polymerase family.</text>
</comment>
<feature type="binding site" evidence="13">
    <location>
        <position position="133"/>
    </location>
    <ligand>
        <name>ATP</name>
        <dbReference type="ChEBI" id="CHEBI:30616"/>
    </ligand>
</feature>
<dbReference type="CTD" id="6757143"/>
<dbReference type="Pfam" id="PF20750">
    <property type="entry name" value="PAP_NTPase"/>
    <property type="match status" value="1"/>
</dbReference>
<keyword evidence="7 14" id="KW-0479">Metal-binding</keyword>
<dbReference type="InterPro" id="IPR048840">
    <property type="entry name" value="PolA_pol_NTPase"/>
</dbReference>
<feature type="binding site" evidence="14">
    <location>
        <position position="81"/>
    </location>
    <ligand>
        <name>Mg(2+)</name>
        <dbReference type="ChEBI" id="CHEBI:18420"/>
        <label>1</label>
        <note>catalytic</note>
    </ligand>
</feature>
<accession>B3S6L9</accession>
<dbReference type="AlphaFoldDB" id="B3S6L9"/>
<evidence type="ECO:0000313" key="18">
    <source>
        <dbReference type="EMBL" id="EDV21644.1"/>
    </source>
</evidence>
<dbReference type="SUPFAM" id="SSF81301">
    <property type="entry name" value="Nucleotidyltransferase"/>
    <property type="match status" value="1"/>
</dbReference>
<dbReference type="InterPro" id="IPR007010">
    <property type="entry name" value="PolA_pol_RNA-bd_dom"/>
</dbReference>
<dbReference type="FunFam" id="3.30.460.10:FF:000002">
    <property type="entry name" value="Poly(A) polymerase alpha, putative"/>
    <property type="match status" value="1"/>
</dbReference>
<feature type="non-terminal residue" evidence="18">
    <location>
        <position position="1"/>
    </location>
</feature>
<dbReference type="InterPro" id="IPR011068">
    <property type="entry name" value="NuclTrfase_I-like_C"/>
</dbReference>
<keyword evidence="19" id="KW-1185">Reference proteome</keyword>
<dbReference type="FunCoup" id="B3S6L9">
    <property type="interactions" value="2671"/>
</dbReference>
<dbReference type="Gene3D" id="3.30.460.10">
    <property type="entry name" value="Beta Polymerase, domain 2"/>
    <property type="match status" value="1"/>
</dbReference>
<feature type="binding site" evidence="14">
    <location>
        <position position="79"/>
    </location>
    <ligand>
        <name>Mg(2+)</name>
        <dbReference type="ChEBI" id="CHEBI:18420"/>
        <label>1</label>
        <note>catalytic</note>
    </ligand>
</feature>
<feature type="domain" description="Poly(A) polymerase nucleotidyltransferase" evidence="17">
    <location>
        <begin position="1"/>
        <end position="180"/>
    </location>
</feature>
<dbReference type="InterPro" id="IPR007012">
    <property type="entry name" value="PolA_pol_cen_dom"/>
</dbReference>
<feature type="binding site" evidence="13">
    <location>
        <position position="194"/>
    </location>
    <ligand>
        <name>ATP</name>
        <dbReference type="ChEBI" id="CHEBI:30616"/>
    </ligand>
</feature>
<dbReference type="GO" id="GO:0031123">
    <property type="term" value="P:RNA 3'-end processing"/>
    <property type="evidence" value="ECO:0007669"/>
    <property type="project" value="InterPro"/>
</dbReference>
<evidence type="ECO:0000256" key="3">
    <source>
        <dbReference type="ARBA" id="ARBA00010912"/>
    </source>
</evidence>
<evidence type="ECO:0000256" key="7">
    <source>
        <dbReference type="ARBA" id="ARBA00022723"/>
    </source>
</evidence>
<feature type="binding site" evidence="14">
    <location>
        <position position="81"/>
    </location>
    <ligand>
        <name>Mg(2+)</name>
        <dbReference type="ChEBI" id="CHEBI:18420"/>
        <label>2</label>
        <note>catalytic</note>
    </ligand>
</feature>
<dbReference type="CDD" id="cd05402">
    <property type="entry name" value="NT_PAP_TUTase"/>
    <property type="match status" value="1"/>
</dbReference>
<dbReference type="HOGENOM" id="CLU_011511_4_3_1"/>
<feature type="domain" description="Poly(A) polymerase central" evidence="16">
    <location>
        <begin position="185"/>
        <end position="328"/>
    </location>
</feature>